<dbReference type="EMBL" id="MU004236">
    <property type="protein sequence ID" value="KAF2668283.1"/>
    <property type="molecule type" value="Genomic_DNA"/>
</dbReference>
<name>A0A6A6UAE7_9PEZI</name>
<gene>
    <name evidence="1" type="ORF">BT63DRAFT_455919</name>
</gene>
<organism evidence="1 2">
    <name type="scientific">Microthyrium microscopicum</name>
    <dbReference type="NCBI Taxonomy" id="703497"/>
    <lineage>
        <taxon>Eukaryota</taxon>
        <taxon>Fungi</taxon>
        <taxon>Dikarya</taxon>
        <taxon>Ascomycota</taxon>
        <taxon>Pezizomycotina</taxon>
        <taxon>Dothideomycetes</taxon>
        <taxon>Dothideomycetes incertae sedis</taxon>
        <taxon>Microthyriales</taxon>
        <taxon>Microthyriaceae</taxon>
        <taxon>Microthyrium</taxon>
    </lineage>
</organism>
<accession>A0A6A6UAE7</accession>
<dbReference type="OrthoDB" id="3750487at2759"/>
<proteinExistence type="predicted"/>
<reference evidence="1" key="1">
    <citation type="journal article" date="2020" name="Stud. Mycol.">
        <title>101 Dothideomycetes genomes: a test case for predicting lifestyles and emergence of pathogens.</title>
        <authorList>
            <person name="Haridas S."/>
            <person name="Albert R."/>
            <person name="Binder M."/>
            <person name="Bloem J."/>
            <person name="Labutti K."/>
            <person name="Salamov A."/>
            <person name="Andreopoulos B."/>
            <person name="Baker S."/>
            <person name="Barry K."/>
            <person name="Bills G."/>
            <person name="Bluhm B."/>
            <person name="Cannon C."/>
            <person name="Castanera R."/>
            <person name="Culley D."/>
            <person name="Daum C."/>
            <person name="Ezra D."/>
            <person name="Gonzalez J."/>
            <person name="Henrissat B."/>
            <person name="Kuo A."/>
            <person name="Liang C."/>
            <person name="Lipzen A."/>
            <person name="Lutzoni F."/>
            <person name="Magnuson J."/>
            <person name="Mondo S."/>
            <person name="Nolan M."/>
            <person name="Ohm R."/>
            <person name="Pangilinan J."/>
            <person name="Park H.-J."/>
            <person name="Ramirez L."/>
            <person name="Alfaro M."/>
            <person name="Sun H."/>
            <person name="Tritt A."/>
            <person name="Yoshinaga Y."/>
            <person name="Zwiers L.-H."/>
            <person name="Turgeon B."/>
            <person name="Goodwin S."/>
            <person name="Spatafora J."/>
            <person name="Crous P."/>
            <person name="Grigoriev I."/>
        </authorList>
    </citation>
    <scope>NUCLEOTIDE SEQUENCE</scope>
    <source>
        <strain evidence="1">CBS 115976</strain>
    </source>
</reference>
<evidence type="ECO:0000313" key="2">
    <source>
        <dbReference type="Proteomes" id="UP000799302"/>
    </source>
</evidence>
<sequence length="230" mass="25661">MAPVTSLTNDVWIEILSQLSSLDDLHGAILSSRRILDSFYERRTALLSMVLRTEIITSHEDDPYNHAKVVTARMKTKPINEAIIILAGSPKRAYLNILSGYKANSQLAAKNGNPDASNVIPRVGLNRLPRPASGPTTGRTRNINSLAVEETDSLEWGNRVVRTFRALEDGSQHTSIQDAVDFENDIEYTRAGRTDDAIAEQQRILTHLRCGSNEYIAWARQLIVMHRRAG</sequence>
<protein>
    <submittedName>
        <fullName evidence="1">Uncharacterized protein</fullName>
    </submittedName>
</protein>
<dbReference type="AlphaFoldDB" id="A0A6A6UAE7"/>
<dbReference type="Proteomes" id="UP000799302">
    <property type="component" value="Unassembled WGS sequence"/>
</dbReference>
<evidence type="ECO:0000313" key="1">
    <source>
        <dbReference type="EMBL" id="KAF2668283.1"/>
    </source>
</evidence>
<keyword evidence="2" id="KW-1185">Reference proteome</keyword>